<protein>
    <recommendedName>
        <fullName evidence="4">ABC transporter permease</fullName>
    </recommendedName>
</protein>
<feature type="transmembrane region" description="Helical" evidence="1">
    <location>
        <begin position="550"/>
        <end position="575"/>
    </location>
</feature>
<comment type="caution">
    <text evidence="2">The sequence shown here is derived from an EMBL/GenBank/DDBJ whole genome shotgun (WGS) entry which is preliminary data.</text>
</comment>
<keyword evidence="1" id="KW-0812">Transmembrane</keyword>
<gene>
    <name evidence="2" type="ORF">PVN32_17495</name>
</gene>
<feature type="non-terminal residue" evidence="2">
    <location>
        <position position="1"/>
    </location>
</feature>
<evidence type="ECO:0000313" key="3">
    <source>
        <dbReference type="Proteomes" id="UP001216709"/>
    </source>
</evidence>
<organism evidence="2 3">
    <name type="scientific">Bacillus paralicheniformis</name>
    <dbReference type="NCBI Taxonomy" id="1648923"/>
    <lineage>
        <taxon>Bacteria</taxon>
        <taxon>Bacillati</taxon>
        <taxon>Bacillota</taxon>
        <taxon>Bacilli</taxon>
        <taxon>Bacillales</taxon>
        <taxon>Bacillaceae</taxon>
        <taxon>Bacillus</taxon>
    </lineage>
</organism>
<dbReference type="EMBL" id="JARAFO010000074">
    <property type="protein sequence ID" value="MDE1453956.1"/>
    <property type="molecule type" value="Genomic_DNA"/>
</dbReference>
<dbReference type="Proteomes" id="UP001216709">
    <property type="component" value="Unassembled WGS sequence"/>
</dbReference>
<feature type="transmembrane region" description="Helical" evidence="1">
    <location>
        <begin position="173"/>
        <end position="196"/>
    </location>
</feature>
<evidence type="ECO:0008006" key="4">
    <source>
        <dbReference type="Google" id="ProtNLM"/>
    </source>
</evidence>
<feature type="transmembrane region" description="Helical" evidence="1">
    <location>
        <begin position="216"/>
        <end position="238"/>
    </location>
</feature>
<feature type="transmembrane region" description="Helical" evidence="1">
    <location>
        <begin position="446"/>
        <end position="469"/>
    </location>
</feature>
<evidence type="ECO:0000256" key="1">
    <source>
        <dbReference type="SAM" id="Phobius"/>
    </source>
</evidence>
<feature type="transmembrane region" description="Helical" evidence="1">
    <location>
        <begin position="475"/>
        <end position="500"/>
    </location>
</feature>
<evidence type="ECO:0000313" key="2">
    <source>
        <dbReference type="EMBL" id="MDE1453956.1"/>
    </source>
</evidence>
<keyword evidence="1" id="KW-1133">Transmembrane helix</keyword>
<feature type="transmembrane region" description="Helical" evidence="1">
    <location>
        <begin position="61"/>
        <end position="79"/>
    </location>
</feature>
<feature type="transmembrane region" description="Helical" evidence="1">
    <location>
        <begin position="280"/>
        <end position="306"/>
    </location>
</feature>
<dbReference type="AlphaFoldDB" id="A0AAW6KJP7"/>
<feature type="transmembrane region" description="Helical" evidence="1">
    <location>
        <begin position="146"/>
        <end position="167"/>
    </location>
</feature>
<keyword evidence="1" id="KW-0472">Membrane</keyword>
<proteinExistence type="predicted"/>
<reference evidence="2" key="1">
    <citation type="submission" date="2022-12" db="EMBL/GenBank/DDBJ databases">
        <title>Draft Genome Sequences of Bacillus licheniformis and Bacillus paralicheniformis strains isolated from Irish skim milk powders.</title>
        <authorList>
            <person name="Lourenco A."/>
            <person name="Li F."/>
            <person name="Geraldine D."/>
            <person name="Tobin J.T."/>
            <person name="Butler F."/>
            <person name="Jordan K."/>
            <person name="Obrien T."/>
        </authorList>
    </citation>
    <scope>NUCLEOTIDE SEQUENCE</scope>
    <source>
        <strain evidence="2">3370</strain>
    </source>
</reference>
<sequence length="587" mass="67569">AQKEEIEEYNYTPPYFRSRRNIHMLNKRVLIANFKLTYRRTLNRLIYFFPSSENLLKSNKILFVFAPFFLVYIFILYKASQTLLTGVPEHILTLGTNFIILFFVLNILKSSTDIIHRYVYPEDFLLLHTLKTDPKKILLSRFFTTIFLNILFKLTVVLFPILFFINFSTHDRIYLLLSFPSLLIFIVGLTSLYSSLTYIVYSKFLHNILNSRLKSLLSLIGIACISAISTTFLGWIGLNYFYQNDLLEAIGNFIYLFKLDTILTTNWLPTNWFLLSTSDIHLFFLCSIGYIALGCLFAFITFHLILKVLIIKEAVPNNLLPKLKPIKLPFLSFLQKTLPRQNIAILKKDLTALLRANFTIKKRLVLSINMIAVELGVLIGLSLNQKWFDFSDIFVIYPILFAVTYNTSLLGEGLLGVTSADAERENLYVYKSSGASIFKLIAGKSLLHLSVILILMNTLFLFILLLFNLDIMTQLILFIMINSISLIIGAGQIIGTFLYPRLDWENFEDIGSSVKASFFEHTILGVLLAFYLQLYGITGVLVTFNIINRGVFFLIIVTGTILFVIGIGVFYYFWIKRIGTKNWEMKT</sequence>
<feature type="transmembrane region" description="Helical" evidence="1">
    <location>
        <begin position="91"/>
        <end position="108"/>
    </location>
</feature>
<name>A0AAW6KJP7_9BACI</name>
<dbReference type="RefSeq" id="WP_274685563.1">
    <property type="nucleotide sequence ID" value="NZ_JARAFO010000074.1"/>
</dbReference>
<feature type="transmembrane region" description="Helical" evidence="1">
    <location>
        <begin position="521"/>
        <end position="544"/>
    </location>
</feature>
<feature type="transmembrane region" description="Helical" evidence="1">
    <location>
        <begin position="364"/>
        <end position="383"/>
    </location>
</feature>
<accession>A0AAW6KJP7</accession>